<comment type="caution">
    <text evidence="3">The sequence shown here is derived from an EMBL/GenBank/DDBJ whole genome shotgun (WGS) entry which is preliminary data.</text>
</comment>
<dbReference type="CDD" id="cd16935">
    <property type="entry name" value="HATPase_AgrC-ComD-like"/>
    <property type="match status" value="1"/>
</dbReference>
<feature type="transmembrane region" description="Helical" evidence="1">
    <location>
        <begin position="194"/>
        <end position="215"/>
    </location>
</feature>
<accession>B6FYX5</accession>
<keyword evidence="1" id="KW-0812">Transmembrane</keyword>
<dbReference type="Pfam" id="PF14501">
    <property type="entry name" value="HATPase_c_5"/>
    <property type="match status" value="1"/>
</dbReference>
<proteinExistence type="predicted"/>
<dbReference type="Gene3D" id="3.30.565.10">
    <property type="entry name" value="Histidine kinase-like ATPase, C-terminal domain"/>
    <property type="match status" value="1"/>
</dbReference>
<feature type="transmembrane region" description="Helical" evidence="1">
    <location>
        <begin position="6"/>
        <end position="29"/>
    </location>
</feature>
<dbReference type="GO" id="GO:0042802">
    <property type="term" value="F:identical protein binding"/>
    <property type="evidence" value="ECO:0007669"/>
    <property type="project" value="TreeGrafter"/>
</dbReference>
<keyword evidence="1" id="KW-1133">Transmembrane helix</keyword>
<feature type="domain" description="Sensor histidine kinase NatK-like C-terminal" evidence="2">
    <location>
        <begin position="329"/>
        <end position="434"/>
    </location>
</feature>
<keyword evidence="1" id="KW-0472">Membrane</keyword>
<evidence type="ECO:0000259" key="2">
    <source>
        <dbReference type="Pfam" id="PF14501"/>
    </source>
</evidence>
<sequence>MLSLNVIVEFFTKVMFTAVNIICFLYIEYKIEKPVIDKRALLINSINLVLLTLIVCGIELVLESTIPFLTLIFACVYLKKCYKMKVSKSILNIVVYNAFSLGMMSIVVSIIFPLIGRNVQLLNSDIYNLQIQMMSASMIIFVASMFKFKDLKEFELNISEYIIAASPMIINLINIMFVFIIFAQNKMLDHKKFVLFFVIYMLMTVANIFLINVITNMIVKNSKLKYEGLIVEEKIDSRYKYYNTLKENQEKVRKLSHDINNHIMCMESMDGDEREKYKKKIYEELDYNRNRINSGSMILDIILSEKYKECKKYGINFKYDIEFNVLKDMESVDICSIFSNILDNAVEACQKVEPGNRFITIKGKIAKNYFVIKAENSKVGEIKKDEKGNLETSKEDKTRHGLGTKIVEESVEKYGGNIEYYDEEDRFRVVILIPIEKFVQLEH</sequence>
<organism evidence="3 4">
    <name type="scientific">Peptacetobacter hiranonis (strain DSM 13275 / JCM 10541 / KCTC 15199 / TO-931)</name>
    <name type="common">Clostridium hiranonis</name>
    <dbReference type="NCBI Taxonomy" id="500633"/>
    <lineage>
        <taxon>Bacteria</taxon>
        <taxon>Bacillati</taxon>
        <taxon>Bacillota</taxon>
        <taxon>Clostridia</taxon>
        <taxon>Peptostreptococcales</taxon>
        <taxon>Peptostreptococcaceae</taxon>
        <taxon>Peptacetobacter</taxon>
    </lineage>
</organism>
<keyword evidence="4" id="KW-1185">Reference proteome</keyword>
<dbReference type="HOGENOM" id="CLU_020211_13_1_9"/>
<evidence type="ECO:0000256" key="1">
    <source>
        <dbReference type="SAM" id="Phobius"/>
    </source>
</evidence>
<keyword evidence="3" id="KW-0808">Transferase</keyword>
<dbReference type="STRING" id="500633.CLOHIR_01079"/>
<dbReference type="OrthoDB" id="1749546at2"/>
<gene>
    <name evidence="3" type="primary">virS</name>
    <name evidence="3" type="ORF">CLOHIR_01079</name>
</gene>
<feature type="transmembrane region" description="Helical" evidence="1">
    <location>
        <begin position="94"/>
        <end position="115"/>
    </location>
</feature>
<feature type="transmembrane region" description="Helical" evidence="1">
    <location>
        <begin position="66"/>
        <end position="82"/>
    </location>
</feature>
<dbReference type="AlphaFoldDB" id="B6FYX5"/>
<dbReference type="InterPro" id="IPR036890">
    <property type="entry name" value="HATPase_C_sf"/>
</dbReference>
<dbReference type="PANTHER" id="PTHR40448">
    <property type="entry name" value="TWO-COMPONENT SENSOR HISTIDINE KINASE"/>
    <property type="match status" value="1"/>
</dbReference>
<evidence type="ECO:0000313" key="3">
    <source>
        <dbReference type="EMBL" id="EEA85266.1"/>
    </source>
</evidence>
<dbReference type="PANTHER" id="PTHR40448:SF1">
    <property type="entry name" value="TWO-COMPONENT SENSOR HISTIDINE KINASE"/>
    <property type="match status" value="1"/>
</dbReference>
<name>B6FYX5_PEPHT</name>
<reference evidence="3 4" key="2">
    <citation type="submission" date="2008-10" db="EMBL/GenBank/DDBJ databases">
        <title>Draft genome sequence of Clostridium hiranonis (DSM 13275).</title>
        <authorList>
            <person name="Sudarsanam P."/>
            <person name="Ley R."/>
            <person name="Guruge J."/>
            <person name="Turnbaugh P.J."/>
            <person name="Mahowald M."/>
            <person name="Liep D."/>
            <person name="Gordon J."/>
        </authorList>
    </citation>
    <scope>NUCLEOTIDE SEQUENCE [LARGE SCALE GENOMIC DNA]</scope>
    <source>
        <strain evidence="3 4">DSM 13275</strain>
    </source>
</reference>
<dbReference type="GO" id="GO:0016301">
    <property type="term" value="F:kinase activity"/>
    <property type="evidence" value="ECO:0007669"/>
    <property type="project" value="UniProtKB-KW"/>
</dbReference>
<evidence type="ECO:0000313" key="4">
    <source>
        <dbReference type="Proteomes" id="UP000003178"/>
    </source>
</evidence>
<feature type="transmembrane region" description="Helical" evidence="1">
    <location>
        <begin position="158"/>
        <end position="182"/>
    </location>
</feature>
<feature type="transmembrane region" description="Helical" evidence="1">
    <location>
        <begin position="41"/>
        <end position="60"/>
    </location>
</feature>
<dbReference type="SUPFAM" id="SSF55874">
    <property type="entry name" value="ATPase domain of HSP90 chaperone/DNA topoisomerase II/histidine kinase"/>
    <property type="match status" value="1"/>
</dbReference>
<dbReference type="eggNOG" id="COG0642">
    <property type="taxonomic scope" value="Bacteria"/>
</dbReference>
<keyword evidence="3" id="KW-0418">Kinase</keyword>
<protein>
    <submittedName>
        <fullName evidence="3">Sensor histidine kinase VirS</fullName>
    </submittedName>
</protein>
<dbReference type="InterPro" id="IPR032834">
    <property type="entry name" value="NatK-like_C"/>
</dbReference>
<reference evidence="3 4" key="1">
    <citation type="submission" date="2008-09" db="EMBL/GenBank/DDBJ databases">
        <authorList>
            <person name="Fulton L."/>
            <person name="Clifton S."/>
            <person name="Fulton B."/>
            <person name="Xu J."/>
            <person name="Minx P."/>
            <person name="Pepin K.H."/>
            <person name="Johnson M."/>
            <person name="Thiruvilangam P."/>
            <person name="Bhonagiri V."/>
            <person name="Nash W.E."/>
            <person name="Mardis E.R."/>
            <person name="Wilson R.K."/>
        </authorList>
    </citation>
    <scope>NUCLEOTIDE SEQUENCE [LARGE SCALE GENOMIC DNA]</scope>
    <source>
        <strain evidence="3 4">DSM 13275</strain>
    </source>
</reference>
<dbReference type="EMBL" id="ABWP01000046">
    <property type="protein sequence ID" value="EEA85266.1"/>
    <property type="molecule type" value="Genomic_DNA"/>
</dbReference>
<dbReference type="RefSeq" id="WP_006439996.1">
    <property type="nucleotide sequence ID" value="NZ_DS995356.1"/>
</dbReference>
<dbReference type="Proteomes" id="UP000003178">
    <property type="component" value="Unassembled WGS sequence"/>
</dbReference>
<feature type="transmembrane region" description="Helical" evidence="1">
    <location>
        <begin position="127"/>
        <end position="146"/>
    </location>
</feature>